<evidence type="ECO:0000256" key="1">
    <source>
        <dbReference type="SAM" id="MobiDB-lite"/>
    </source>
</evidence>
<feature type="transmembrane region" description="Helical" evidence="2">
    <location>
        <begin position="38"/>
        <end position="63"/>
    </location>
</feature>
<organism evidence="4">
    <name type="scientific">freshwater metagenome</name>
    <dbReference type="NCBI Taxonomy" id="449393"/>
    <lineage>
        <taxon>unclassified sequences</taxon>
        <taxon>metagenomes</taxon>
        <taxon>ecological metagenomes</taxon>
    </lineage>
</organism>
<feature type="domain" description="DUF4190" evidence="3">
    <location>
        <begin position="36"/>
        <end position="102"/>
    </location>
</feature>
<keyword evidence="2" id="KW-1133">Transmembrane helix</keyword>
<dbReference type="EMBL" id="CAEZXM010000101">
    <property type="protein sequence ID" value="CAB4689411.1"/>
    <property type="molecule type" value="Genomic_DNA"/>
</dbReference>
<sequence length="120" mass="12294">MSIPPPPPPPPSFPEYGAAPSPQSSQSMQSQGTNGMSIASLVLSLVNVIPCFWVVPIPALLGVIFGSVGRGQMKRSGSDKGKGLAIAGITIGIVFLVLAAVLIVALVVNRNNCDPAVELC</sequence>
<keyword evidence="2" id="KW-0812">Transmembrane</keyword>
<feature type="compositionally biased region" description="Pro residues" evidence="1">
    <location>
        <begin position="1"/>
        <end position="13"/>
    </location>
</feature>
<evidence type="ECO:0000256" key="2">
    <source>
        <dbReference type="SAM" id="Phobius"/>
    </source>
</evidence>
<feature type="compositionally biased region" description="Low complexity" evidence="1">
    <location>
        <begin position="20"/>
        <end position="31"/>
    </location>
</feature>
<keyword evidence="2" id="KW-0472">Membrane</keyword>
<dbReference type="AlphaFoldDB" id="A0A6J6NRM6"/>
<gene>
    <name evidence="4" type="ORF">UFOPK2366_00665</name>
</gene>
<proteinExistence type="predicted"/>
<dbReference type="InterPro" id="IPR025241">
    <property type="entry name" value="DUF4190"/>
</dbReference>
<feature type="region of interest" description="Disordered" evidence="1">
    <location>
        <begin position="1"/>
        <end position="32"/>
    </location>
</feature>
<evidence type="ECO:0000313" key="4">
    <source>
        <dbReference type="EMBL" id="CAB4689411.1"/>
    </source>
</evidence>
<name>A0A6J6NRM6_9ZZZZ</name>
<reference evidence="4" key="1">
    <citation type="submission" date="2020-05" db="EMBL/GenBank/DDBJ databases">
        <authorList>
            <person name="Chiriac C."/>
            <person name="Salcher M."/>
            <person name="Ghai R."/>
            <person name="Kavagutti S V."/>
        </authorList>
    </citation>
    <scope>NUCLEOTIDE SEQUENCE</scope>
</reference>
<dbReference type="Pfam" id="PF13828">
    <property type="entry name" value="DUF4190"/>
    <property type="match status" value="1"/>
</dbReference>
<protein>
    <submittedName>
        <fullName evidence="4">Unannotated protein</fullName>
    </submittedName>
</protein>
<accession>A0A6J6NRM6</accession>
<feature type="transmembrane region" description="Helical" evidence="2">
    <location>
        <begin position="84"/>
        <end position="108"/>
    </location>
</feature>
<evidence type="ECO:0000259" key="3">
    <source>
        <dbReference type="Pfam" id="PF13828"/>
    </source>
</evidence>